<gene>
    <name evidence="2" type="ORF">OOJ09_00810</name>
</gene>
<accession>A0ABT4QMC1</accession>
<proteinExistence type="predicted"/>
<evidence type="ECO:0000313" key="3">
    <source>
        <dbReference type="Proteomes" id="UP001152178"/>
    </source>
</evidence>
<dbReference type="InterPro" id="IPR041374">
    <property type="entry name" value="BaeRF_family12"/>
</dbReference>
<organism evidence="2 3">
    <name type="scientific">Mesorhizobium qingshengii</name>
    <dbReference type="NCBI Taxonomy" id="1165689"/>
    <lineage>
        <taxon>Bacteria</taxon>
        <taxon>Pseudomonadati</taxon>
        <taxon>Pseudomonadota</taxon>
        <taxon>Alphaproteobacteria</taxon>
        <taxon>Hyphomicrobiales</taxon>
        <taxon>Phyllobacteriaceae</taxon>
        <taxon>Mesorhizobium</taxon>
    </lineage>
</organism>
<keyword evidence="3" id="KW-1185">Reference proteome</keyword>
<feature type="region of interest" description="Disordered" evidence="1">
    <location>
        <begin position="33"/>
        <end position="62"/>
    </location>
</feature>
<evidence type="ECO:0000256" key="1">
    <source>
        <dbReference type="SAM" id="MobiDB-lite"/>
    </source>
</evidence>
<protein>
    <submittedName>
        <fullName evidence="2">Host attachment protein</fullName>
    </submittedName>
</protein>
<dbReference type="RefSeq" id="WP_269903362.1">
    <property type="nucleotide sequence ID" value="NZ_JAPFQA010000001.1"/>
</dbReference>
<dbReference type="Pfam" id="PF18856">
    <property type="entry name" value="baeRF_family12"/>
    <property type="match status" value="1"/>
</dbReference>
<sequence length="134" mass="14546">MILANGTLVAVTDGEKLRLFRNKGHEPRIDLVELREPALQAASTGSGGRHRSSTANPDDSRLREDDFVAAVAEYLNREALTEAFEHLVVIADPRTLGELRKHVQATLKAKLVGELGKDLAKHSVEAIEKTLAGA</sequence>
<dbReference type="EMBL" id="JAPFQA010000001">
    <property type="protein sequence ID" value="MCZ8542701.1"/>
    <property type="molecule type" value="Genomic_DNA"/>
</dbReference>
<reference evidence="2" key="1">
    <citation type="submission" date="2022-11" db="EMBL/GenBank/DDBJ databases">
        <authorList>
            <person name="Coimbra C."/>
        </authorList>
    </citation>
    <scope>NUCLEOTIDE SEQUENCE</scope>
    <source>
        <strain evidence="2">Jales19</strain>
    </source>
</reference>
<name>A0ABT4QMC1_9HYPH</name>
<comment type="caution">
    <text evidence="2">The sequence shown here is derived from an EMBL/GenBank/DDBJ whole genome shotgun (WGS) entry which is preliminary data.</text>
</comment>
<evidence type="ECO:0000313" key="2">
    <source>
        <dbReference type="EMBL" id="MCZ8542701.1"/>
    </source>
</evidence>
<dbReference type="Proteomes" id="UP001152178">
    <property type="component" value="Unassembled WGS sequence"/>
</dbReference>